<proteinExistence type="predicted"/>
<dbReference type="GeneID" id="30035347"/>
<dbReference type="EMBL" id="CP014503">
    <property type="protein sequence ID" value="ANB15697.1"/>
    <property type="molecule type" value="Genomic_DNA"/>
</dbReference>
<organism evidence="1 2">
    <name type="scientific">Sugiyamaella lignohabitans</name>
    <dbReference type="NCBI Taxonomy" id="796027"/>
    <lineage>
        <taxon>Eukaryota</taxon>
        <taxon>Fungi</taxon>
        <taxon>Dikarya</taxon>
        <taxon>Ascomycota</taxon>
        <taxon>Saccharomycotina</taxon>
        <taxon>Dipodascomycetes</taxon>
        <taxon>Dipodascales</taxon>
        <taxon>Trichomonascaceae</taxon>
        <taxon>Sugiyamaella</taxon>
    </lineage>
</organism>
<dbReference type="KEGG" id="slb:AWJ20_3336"/>
<dbReference type="GO" id="GO:0007030">
    <property type="term" value="P:Golgi organization"/>
    <property type="evidence" value="ECO:0007669"/>
    <property type="project" value="TreeGrafter"/>
</dbReference>
<accession>A0A161HNH7</accession>
<reference evidence="1 2" key="1">
    <citation type="submission" date="2016-02" db="EMBL/GenBank/DDBJ databases">
        <title>Complete genome sequence and transcriptome regulation of the pentose utilising yeast Sugiyamaella lignohabitans.</title>
        <authorList>
            <person name="Bellasio M."/>
            <person name="Peymann A."/>
            <person name="Valli M."/>
            <person name="Sipitzky M."/>
            <person name="Graf A."/>
            <person name="Sauer M."/>
            <person name="Marx H."/>
            <person name="Mattanovich D."/>
        </authorList>
    </citation>
    <scope>NUCLEOTIDE SEQUENCE [LARGE SCALE GENOMIC DNA]</scope>
    <source>
        <strain evidence="1 2">CBS 10342</strain>
    </source>
</reference>
<dbReference type="GO" id="GO:0009306">
    <property type="term" value="P:protein secretion"/>
    <property type="evidence" value="ECO:0007669"/>
    <property type="project" value="TreeGrafter"/>
</dbReference>
<evidence type="ECO:0000313" key="2">
    <source>
        <dbReference type="Proteomes" id="UP000189580"/>
    </source>
</evidence>
<name>A0A161HNH7_9ASCO</name>
<dbReference type="OrthoDB" id="191601at2759"/>
<evidence type="ECO:0000313" key="1">
    <source>
        <dbReference type="EMBL" id="ANB15697.1"/>
    </source>
</evidence>
<dbReference type="AlphaFoldDB" id="A0A161HNH7"/>
<dbReference type="GO" id="GO:0005794">
    <property type="term" value="C:Golgi apparatus"/>
    <property type="evidence" value="ECO:0007669"/>
    <property type="project" value="TreeGrafter"/>
</dbReference>
<keyword evidence="2" id="KW-1185">Reference proteome</keyword>
<dbReference type="Pfam" id="PF05742">
    <property type="entry name" value="TANGO2"/>
    <property type="match status" value="1"/>
</dbReference>
<dbReference type="InterPro" id="IPR008551">
    <property type="entry name" value="TANGO2"/>
</dbReference>
<dbReference type="Proteomes" id="UP000189580">
    <property type="component" value="Chromosome b"/>
</dbReference>
<dbReference type="PANTHER" id="PTHR17985">
    <property type="entry name" value="SER/THR-RICH PROTEIN T10 IN DGCR REGION"/>
    <property type="match status" value="1"/>
</dbReference>
<dbReference type="PANTHER" id="PTHR17985:SF8">
    <property type="entry name" value="TRANSPORT AND GOLGI ORGANIZATION PROTEIN 2 HOMOLOG"/>
    <property type="match status" value="1"/>
</dbReference>
<gene>
    <name evidence="1" type="ORF">AWJ20_3336</name>
</gene>
<sequence length="237" mass="26927">MSKTGRIAVLLNIHEENDSDASRNPVSRGLFAKDFLSSGTDVSTKHWIEKTTETYGEEGLKRAGGFTLFCGRVETDPECKRILHEPFGLFSNRGDKASWVLSSAPEVAREHLEHALDREHGICVVSNGTDQTWEKLEIGRRLLKQLIDNQDNYDDNDLIEQLFAILSHDTYPLEEPTVYNLRKSIFIPTAKELYNGIYGTRTQTVVLIDTHGNVKYIEKNLGKDGFMSTFDFKLKEK</sequence>
<protein>
    <submittedName>
        <fullName evidence="1">Uncharacterized protein</fullName>
    </submittedName>
</protein>
<dbReference type="RefSeq" id="XP_018738174.1">
    <property type="nucleotide sequence ID" value="XM_018880346.1"/>
</dbReference>